<protein>
    <submittedName>
        <fullName evidence="1">Uncharacterized protein</fullName>
    </submittedName>
</protein>
<name>A0A0F3HBS1_9STRE</name>
<organism evidence="1 2">
    <name type="scientific">Streptococcus infantis</name>
    <dbReference type="NCBI Taxonomy" id="68892"/>
    <lineage>
        <taxon>Bacteria</taxon>
        <taxon>Bacillati</taxon>
        <taxon>Bacillota</taxon>
        <taxon>Bacilli</taxon>
        <taxon>Lactobacillales</taxon>
        <taxon>Streptococcaceae</taxon>
        <taxon>Streptococcus</taxon>
    </lineage>
</organism>
<dbReference type="EMBL" id="JYOV01000022">
    <property type="protein sequence ID" value="KJU90378.1"/>
    <property type="molecule type" value="Genomic_DNA"/>
</dbReference>
<accession>A0A0F3HBS1</accession>
<evidence type="ECO:0000313" key="1">
    <source>
        <dbReference type="EMBL" id="KJU90378.1"/>
    </source>
</evidence>
<sequence length="41" mass="4805">MIQVREVINKNEKSFLTAEILTDLQSCLEFMKPPEHILMTL</sequence>
<proteinExistence type="predicted"/>
<comment type="caution">
    <text evidence="1">The sequence shown here is derived from an EMBL/GenBank/DDBJ whole genome shotgun (WGS) entry which is preliminary data.</text>
</comment>
<reference evidence="1 2" key="1">
    <citation type="submission" date="2015-02" db="EMBL/GenBank/DDBJ databases">
        <title>Evolution of amylase-binding proteins of oral streptococcal species.</title>
        <authorList>
            <person name="Haase E.M."/>
        </authorList>
    </citation>
    <scope>NUCLEOTIDE SEQUENCE [LARGE SCALE GENOMIC DNA]</scope>
    <source>
        <strain evidence="1 2">UC6950A</strain>
    </source>
</reference>
<evidence type="ECO:0000313" key="2">
    <source>
        <dbReference type="Proteomes" id="UP000033405"/>
    </source>
</evidence>
<gene>
    <name evidence="1" type="ORF">TZ96_01842</name>
</gene>
<dbReference type="AlphaFoldDB" id="A0A0F3HBS1"/>
<dbReference type="Proteomes" id="UP000033405">
    <property type="component" value="Unassembled WGS sequence"/>
</dbReference>